<dbReference type="AlphaFoldDB" id="A0A1F7I4Y0"/>
<dbReference type="NCBIfam" id="TIGR00500">
    <property type="entry name" value="met_pdase_I"/>
    <property type="match status" value="1"/>
</dbReference>
<dbReference type="InterPro" id="IPR036005">
    <property type="entry name" value="Creatinase/aminopeptidase-like"/>
</dbReference>
<dbReference type="PANTHER" id="PTHR43330:SF27">
    <property type="entry name" value="METHIONINE AMINOPEPTIDASE"/>
    <property type="match status" value="1"/>
</dbReference>
<organism evidence="9 10">
    <name type="scientific">Candidatus Roizmanbacteria bacterium RIFCSPHIGHO2_12_FULL_41_11</name>
    <dbReference type="NCBI Taxonomy" id="1802052"/>
    <lineage>
        <taxon>Bacteria</taxon>
        <taxon>Candidatus Roizmaniibacteriota</taxon>
    </lineage>
</organism>
<feature type="binding site" evidence="6">
    <location>
        <position position="105"/>
    </location>
    <ligand>
        <name>a divalent metal cation</name>
        <dbReference type="ChEBI" id="CHEBI:60240"/>
        <label>1</label>
    </ligand>
</feature>
<dbReference type="Pfam" id="PF00557">
    <property type="entry name" value="Peptidase_M24"/>
    <property type="match status" value="1"/>
</dbReference>
<dbReference type="EMBL" id="MGAC01000017">
    <property type="protein sequence ID" value="OGK38302.1"/>
    <property type="molecule type" value="Genomic_DNA"/>
</dbReference>
<evidence type="ECO:0000259" key="8">
    <source>
        <dbReference type="Pfam" id="PF00557"/>
    </source>
</evidence>
<dbReference type="GO" id="GO:0070006">
    <property type="term" value="F:metalloaminopeptidase activity"/>
    <property type="evidence" value="ECO:0007669"/>
    <property type="project" value="UniProtKB-UniRule"/>
</dbReference>
<keyword evidence="2 6" id="KW-0031">Aminopeptidase</keyword>
<dbReference type="InterPro" id="IPR000994">
    <property type="entry name" value="Pept_M24"/>
</dbReference>
<dbReference type="GO" id="GO:0005829">
    <property type="term" value="C:cytosol"/>
    <property type="evidence" value="ECO:0007669"/>
    <property type="project" value="TreeGrafter"/>
</dbReference>
<evidence type="ECO:0000313" key="9">
    <source>
        <dbReference type="EMBL" id="OGK38302.1"/>
    </source>
</evidence>
<sequence>MINLKTREEIEIMKQGGKILQKTIAKVLPLVKPGVTTSYLDKTAESILKEYGGEPSFRSVSGYQWTLCTPINEQAVHTPPSNRALREGELLTIDIGVLYRGYHTDYATSLVVGTVHKPKLEAFLQTGRQALAKGIAQARVNNHLGHISQAIEKEIYAKHFFVLKDLTGHGIGRQLHEDPFVFNYLDRPIEKTERICEGLVIAIEVIYSMGSEEIVYEKRGEWSIKTSDSGLSACFEHTVAIIGDKGYILA</sequence>
<dbReference type="HAMAP" id="MF_01974">
    <property type="entry name" value="MetAP_1"/>
    <property type="match status" value="1"/>
</dbReference>
<dbReference type="Gene3D" id="3.90.230.10">
    <property type="entry name" value="Creatinase/methionine aminopeptidase superfamily"/>
    <property type="match status" value="1"/>
</dbReference>
<dbReference type="PRINTS" id="PR00599">
    <property type="entry name" value="MAPEPTIDASE"/>
</dbReference>
<dbReference type="InterPro" id="IPR001714">
    <property type="entry name" value="Pept_M24_MAP"/>
</dbReference>
<accession>A0A1F7I4Y0</accession>
<feature type="binding site" evidence="6">
    <location>
        <position position="236"/>
    </location>
    <ligand>
        <name>a divalent metal cation</name>
        <dbReference type="ChEBI" id="CHEBI:60240"/>
        <label>2</label>
        <note>catalytic</note>
    </ligand>
</feature>
<protein>
    <recommendedName>
        <fullName evidence="6 7">Methionine aminopeptidase</fullName>
        <shortName evidence="6">MAP</shortName>
        <shortName evidence="6">MetAP</shortName>
        <ecNumber evidence="6 7">3.4.11.18</ecNumber>
    </recommendedName>
    <alternativeName>
        <fullName evidence="6">Peptidase M</fullName>
    </alternativeName>
</protein>
<comment type="cofactor">
    <cofactor evidence="6">
        <name>Co(2+)</name>
        <dbReference type="ChEBI" id="CHEBI:48828"/>
    </cofactor>
    <cofactor evidence="6">
        <name>Zn(2+)</name>
        <dbReference type="ChEBI" id="CHEBI:29105"/>
    </cofactor>
    <cofactor evidence="6">
        <name>Mn(2+)</name>
        <dbReference type="ChEBI" id="CHEBI:29035"/>
    </cofactor>
    <cofactor evidence="6">
        <name>Fe(2+)</name>
        <dbReference type="ChEBI" id="CHEBI:29033"/>
    </cofactor>
    <text evidence="6">Binds 2 divalent metal cations per subunit. Has a high-affinity and a low affinity metal-binding site. The true nature of the physiological cofactor is under debate. The enzyme is active with cobalt, zinc, manganese or divalent iron ions. Most likely, methionine aminopeptidases function as mononuclear Fe(2+)-metalloproteases under physiological conditions, and the catalytically relevant metal-binding site has been assigned to the histidine-containing high-affinity site.</text>
</comment>
<evidence type="ECO:0000313" key="10">
    <source>
        <dbReference type="Proteomes" id="UP000176803"/>
    </source>
</evidence>
<evidence type="ECO:0000256" key="7">
    <source>
        <dbReference type="RuleBase" id="RU003653"/>
    </source>
</evidence>
<dbReference type="InterPro" id="IPR002467">
    <property type="entry name" value="Pept_M24A_MAP1"/>
</dbReference>
<evidence type="ECO:0000256" key="1">
    <source>
        <dbReference type="ARBA" id="ARBA00002521"/>
    </source>
</evidence>
<dbReference type="GO" id="GO:0004239">
    <property type="term" value="F:initiator methionyl aminopeptidase activity"/>
    <property type="evidence" value="ECO:0007669"/>
    <property type="project" value="UniProtKB-UniRule"/>
</dbReference>
<evidence type="ECO:0000256" key="5">
    <source>
        <dbReference type="ARBA" id="ARBA00022801"/>
    </source>
</evidence>
<dbReference type="SUPFAM" id="SSF55920">
    <property type="entry name" value="Creatinase/aminopeptidase"/>
    <property type="match status" value="1"/>
</dbReference>
<evidence type="ECO:0000256" key="3">
    <source>
        <dbReference type="ARBA" id="ARBA00022670"/>
    </source>
</evidence>
<dbReference type="PANTHER" id="PTHR43330">
    <property type="entry name" value="METHIONINE AMINOPEPTIDASE"/>
    <property type="match status" value="1"/>
</dbReference>
<reference evidence="9 10" key="1">
    <citation type="journal article" date="2016" name="Nat. Commun.">
        <title>Thousands of microbial genomes shed light on interconnected biogeochemical processes in an aquifer system.</title>
        <authorList>
            <person name="Anantharaman K."/>
            <person name="Brown C.T."/>
            <person name="Hug L.A."/>
            <person name="Sharon I."/>
            <person name="Castelle C.J."/>
            <person name="Probst A.J."/>
            <person name="Thomas B.C."/>
            <person name="Singh A."/>
            <person name="Wilkins M.J."/>
            <person name="Karaoz U."/>
            <person name="Brodie E.L."/>
            <person name="Williams K.H."/>
            <person name="Hubbard S.S."/>
            <person name="Banfield J.F."/>
        </authorList>
    </citation>
    <scope>NUCLEOTIDE SEQUENCE [LARGE SCALE GENOMIC DNA]</scope>
</reference>
<evidence type="ECO:0000256" key="2">
    <source>
        <dbReference type="ARBA" id="ARBA00022438"/>
    </source>
</evidence>
<keyword evidence="5 6" id="KW-0378">Hydrolase</keyword>
<evidence type="ECO:0000256" key="4">
    <source>
        <dbReference type="ARBA" id="ARBA00022723"/>
    </source>
</evidence>
<comment type="function">
    <text evidence="1 6">Removes the N-terminal methionine from nascent proteins. The N-terminal methionine is often cleaved when the second residue in the primary sequence is small and uncharged (Met-Ala-, Cys, Gly, Pro, Ser, Thr, or Val). Requires deformylation of the N(alpha)-formylated initiator methionine before it can be hydrolyzed.</text>
</comment>
<dbReference type="EC" id="3.4.11.18" evidence="6 7"/>
<dbReference type="Proteomes" id="UP000176803">
    <property type="component" value="Unassembled WGS sequence"/>
</dbReference>
<feature type="binding site" evidence="6">
    <location>
        <position position="94"/>
    </location>
    <ligand>
        <name>a divalent metal cation</name>
        <dbReference type="ChEBI" id="CHEBI:60240"/>
        <label>1</label>
    </ligand>
</feature>
<keyword evidence="3 6" id="KW-0645">Protease</keyword>
<dbReference type="GO" id="GO:0046872">
    <property type="term" value="F:metal ion binding"/>
    <property type="evidence" value="ECO:0007669"/>
    <property type="project" value="UniProtKB-UniRule"/>
</dbReference>
<comment type="similarity">
    <text evidence="6">Belongs to the peptidase M24A family. Methionine aminopeptidase type 1 subfamily.</text>
</comment>
<name>A0A1F7I4Y0_9BACT</name>
<comment type="catalytic activity">
    <reaction evidence="6 7">
        <text>Release of N-terminal amino acids, preferentially methionine, from peptides and arylamides.</text>
        <dbReference type="EC" id="3.4.11.18"/>
    </reaction>
</comment>
<feature type="binding site" evidence="6">
    <location>
        <position position="176"/>
    </location>
    <ligand>
        <name>substrate</name>
    </ligand>
</feature>
<feature type="binding site" evidence="6">
    <location>
        <position position="236"/>
    </location>
    <ligand>
        <name>a divalent metal cation</name>
        <dbReference type="ChEBI" id="CHEBI:60240"/>
        <label>1</label>
    </ligand>
</feature>
<dbReference type="GO" id="GO:0006508">
    <property type="term" value="P:proteolysis"/>
    <property type="evidence" value="ECO:0007669"/>
    <property type="project" value="UniProtKB-KW"/>
</dbReference>
<feature type="binding site" evidence="6">
    <location>
        <position position="204"/>
    </location>
    <ligand>
        <name>a divalent metal cation</name>
        <dbReference type="ChEBI" id="CHEBI:60240"/>
        <label>2</label>
        <note>catalytic</note>
    </ligand>
</feature>
<proteinExistence type="inferred from homology"/>
<feature type="binding site" evidence="6">
    <location>
        <position position="77"/>
    </location>
    <ligand>
        <name>substrate</name>
    </ligand>
</feature>
<evidence type="ECO:0000256" key="6">
    <source>
        <dbReference type="HAMAP-Rule" id="MF_01974"/>
    </source>
</evidence>
<keyword evidence="4 6" id="KW-0479">Metal-binding</keyword>
<gene>
    <name evidence="6" type="primary">map</name>
    <name evidence="9" type="ORF">A3F03_01900</name>
</gene>
<feature type="domain" description="Peptidase M24" evidence="8">
    <location>
        <begin position="11"/>
        <end position="241"/>
    </location>
</feature>
<feature type="binding site" evidence="6">
    <location>
        <position position="169"/>
    </location>
    <ligand>
        <name>a divalent metal cation</name>
        <dbReference type="ChEBI" id="CHEBI:60240"/>
        <label>2</label>
        <note>catalytic</note>
    </ligand>
</feature>
<comment type="subunit">
    <text evidence="6">Monomer.</text>
</comment>
<comment type="caution">
    <text evidence="9">The sequence shown here is derived from an EMBL/GenBank/DDBJ whole genome shotgun (WGS) entry which is preliminary data.</text>
</comment>
<feature type="binding site" evidence="6">
    <location>
        <position position="105"/>
    </location>
    <ligand>
        <name>a divalent metal cation</name>
        <dbReference type="ChEBI" id="CHEBI:60240"/>
        <label>2</label>
        <note>catalytic</note>
    </ligand>
</feature>